<dbReference type="PANTHER" id="PTHR42948:SF1">
    <property type="entry name" value="TRANSPORTER"/>
    <property type="match status" value="1"/>
</dbReference>
<dbReference type="InterPro" id="IPR047218">
    <property type="entry name" value="YocR/YhdH-like"/>
</dbReference>
<keyword evidence="3 6" id="KW-0812">Transmembrane</keyword>
<dbReference type="CDD" id="cd10336">
    <property type="entry name" value="SLC6sbd_Tyt1-Like"/>
    <property type="match status" value="1"/>
</dbReference>
<dbReference type="RefSeq" id="WP_087105706.1">
    <property type="nucleotide sequence ID" value="NZ_CBCSCN010000012.1"/>
</dbReference>
<accession>A0A1X7ADZ7</accession>
<feature type="transmembrane region" description="Helical" evidence="7">
    <location>
        <begin position="17"/>
        <end position="34"/>
    </location>
</feature>
<proteinExistence type="inferred from homology"/>
<keyword evidence="2 6" id="KW-0813">Transport</keyword>
<feature type="transmembrane region" description="Helical" evidence="7">
    <location>
        <begin position="354"/>
        <end position="372"/>
    </location>
</feature>
<name>A0A1X7ADZ7_9GAMM</name>
<dbReference type="PROSITE" id="PS00610">
    <property type="entry name" value="NA_NEUROTRAN_SYMP_1"/>
    <property type="match status" value="1"/>
</dbReference>
<keyword evidence="4 7" id="KW-1133">Transmembrane helix</keyword>
<feature type="transmembrane region" description="Helical" evidence="7">
    <location>
        <begin position="392"/>
        <end position="414"/>
    </location>
</feature>
<protein>
    <recommendedName>
        <fullName evidence="6">Transporter</fullName>
    </recommendedName>
</protein>
<evidence type="ECO:0000313" key="8">
    <source>
        <dbReference type="EMBL" id="SMA31466.1"/>
    </source>
</evidence>
<dbReference type="PANTHER" id="PTHR42948">
    <property type="entry name" value="TRANSPORTER"/>
    <property type="match status" value="1"/>
</dbReference>
<dbReference type="InterPro" id="IPR037272">
    <property type="entry name" value="SNS_sf"/>
</dbReference>
<comment type="subcellular location">
    <subcellularLocation>
        <location evidence="1">Membrane</location>
        <topology evidence="1">Multi-pass membrane protein</topology>
    </subcellularLocation>
</comment>
<dbReference type="PROSITE" id="PS50267">
    <property type="entry name" value="NA_NEUROTRAN_SYMP_3"/>
    <property type="match status" value="1"/>
</dbReference>
<reference evidence="8 9" key="1">
    <citation type="submission" date="2017-03" db="EMBL/GenBank/DDBJ databases">
        <authorList>
            <person name="Afonso C.L."/>
            <person name="Miller P.J."/>
            <person name="Scott M.A."/>
            <person name="Spackman E."/>
            <person name="Goraichik I."/>
            <person name="Dimitrov K.M."/>
            <person name="Suarez D.L."/>
            <person name="Swayne D.E."/>
        </authorList>
    </citation>
    <scope>NUCLEOTIDE SEQUENCE [LARGE SCALE GENOMIC DNA]</scope>
    <source>
        <strain evidence="8">SB41UT1</strain>
    </source>
</reference>
<dbReference type="EMBL" id="FWPT01000001">
    <property type="protein sequence ID" value="SMA31466.1"/>
    <property type="molecule type" value="Genomic_DNA"/>
</dbReference>
<feature type="transmembrane region" description="Helical" evidence="7">
    <location>
        <begin position="261"/>
        <end position="284"/>
    </location>
</feature>
<evidence type="ECO:0000256" key="5">
    <source>
        <dbReference type="ARBA" id="ARBA00023136"/>
    </source>
</evidence>
<feature type="transmembrane region" description="Helical" evidence="7">
    <location>
        <begin position="225"/>
        <end position="249"/>
    </location>
</feature>
<dbReference type="GO" id="GO:0015293">
    <property type="term" value="F:symporter activity"/>
    <property type="evidence" value="ECO:0007669"/>
    <property type="project" value="UniProtKB-KW"/>
</dbReference>
<evidence type="ECO:0000256" key="3">
    <source>
        <dbReference type="ARBA" id="ARBA00022692"/>
    </source>
</evidence>
<evidence type="ECO:0000256" key="2">
    <source>
        <dbReference type="ARBA" id="ARBA00022448"/>
    </source>
</evidence>
<evidence type="ECO:0000256" key="7">
    <source>
        <dbReference type="SAM" id="Phobius"/>
    </source>
</evidence>
<evidence type="ECO:0000313" key="9">
    <source>
        <dbReference type="Proteomes" id="UP000196573"/>
    </source>
</evidence>
<dbReference type="InterPro" id="IPR000175">
    <property type="entry name" value="Na/ntran_symport"/>
</dbReference>
<feature type="transmembrane region" description="Helical" evidence="7">
    <location>
        <begin position="313"/>
        <end position="342"/>
    </location>
</feature>
<dbReference type="PRINTS" id="PR00176">
    <property type="entry name" value="NANEUSMPORT"/>
</dbReference>
<dbReference type="OrthoDB" id="9762833at2"/>
<feature type="transmembrane region" description="Helical" evidence="7">
    <location>
        <begin position="156"/>
        <end position="174"/>
    </location>
</feature>
<keyword evidence="6" id="KW-0769">Symport</keyword>
<keyword evidence="9" id="KW-1185">Reference proteome</keyword>
<feature type="transmembrane region" description="Helical" evidence="7">
    <location>
        <begin position="435"/>
        <end position="454"/>
    </location>
</feature>
<dbReference type="NCBIfam" id="NF037979">
    <property type="entry name" value="Na_transp"/>
    <property type="match status" value="1"/>
</dbReference>
<dbReference type="GO" id="GO:0016020">
    <property type="term" value="C:membrane"/>
    <property type="evidence" value="ECO:0007669"/>
    <property type="project" value="UniProtKB-SubCell"/>
</dbReference>
<evidence type="ECO:0000256" key="1">
    <source>
        <dbReference type="ARBA" id="ARBA00004141"/>
    </source>
</evidence>
<dbReference type="Pfam" id="PF00209">
    <property type="entry name" value="SNF"/>
    <property type="match status" value="2"/>
</dbReference>
<sequence length="455" mass="48945">MADQHATSTAQTWTHRWTFVLAAAGSAIGLGNLWKFPYMAGMNGGGAFVIAYLVCIALIGIPIMMAEAALGRHGRHSPINSMRELAREADAGRAWGLVGWVGALSGFIILSFYSVVAGWSLSYTVDMFAGSFQGMSAEQVGQSFDALTADPVRMTVWHAVFIVLTGFVIARGVHKGLESSVRVMMPGLFILLLLLLGYSVMESGKFMEGVRFMFSFHPEDLTTEALLSAMGHSFFTLSLGMGAIMAYGAYMPKKASIARTIGAVAALDTVIALVAGLAIFPLVFAQGMEPSGGPGLLFVSLTSVFASLPGGQFIGGLFFLLVALAALSSSISMVEPVVAWIIERFPVNRVSATVVYSLVVWLFGIGSVLSFNEWAGEEYQMFGMTFFELMDYLTANITLPLGGLLIAIFAGWIMKRSHIFKEMNLSTLHFNIWRALCRVIAPAAVVVIFVSNITG</sequence>
<gene>
    <name evidence="8" type="ORF">EHSB41UT_00016</name>
</gene>
<evidence type="ECO:0000256" key="4">
    <source>
        <dbReference type="ARBA" id="ARBA00022989"/>
    </source>
</evidence>
<evidence type="ECO:0000256" key="6">
    <source>
        <dbReference type="RuleBase" id="RU003732"/>
    </source>
</evidence>
<feature type="transmembrane region" description="Helical" evidence="7">
    <location>
        <begin position="46"/>
        <end position="70"/>
    </location>
</feature>
<dbReference type="Proteomes" id="UP000196573">
    <property type="component" value="Unassembled WGS sequence"/>
</dbReference>
<feature type="transmembrane region" description="Helical" evidence="7">
    <location>
        <begin position="91"/>
        <end position="113"/>
    </location>
</feature>
<feature type="transmembrane region" description="Helical" evidence="7">
    <location>
        <begin position="181"/>
        <end position="201"/>
    </location>
</feature>
<dbReference type="AlphaFoldDB" id="A0A1X7ADZ7"/>
<dbReference type="SUPFAM" id="SSF161070">
    <property type="entry name" value="SNF-like"/>
    <property type="match status" value="1"/>
</dbReference>
<keyword evidence="5 7" id="KW-0472">Membrane</keyword>
<organism evidence="8 9">
    <name type="scientific">Parendozoicomonas haliclonae</name>
    <dbReference type="NCBI Taxonomy" id="1960125"/>
    <lineage>
        <taxon>Bacteria</taxon>
        <taxon>Pseudomonadati</taxon>
        <taxon>Pseudomonadota</taxon>
        <taxon>Gammaproteobacteria</taxon>
        <taxon>Oceanospirillales</taxon>
        <taxon>Endozoicomonadaceae</taxon>
        <taxon>Parendozoicomonas</taxon>
    </lineage>
</organism>
<comment type="similarity">
    <text evidence="6">Belongs to the sodium:neurotransmitter symporter (SNF) (TC 2.A.22) family.</text>
</comment>